<evidence type="ECO:0000256" key="7">
    <source>
        <dbReference type="ARBA" id="ARBA00023136"/>
    </source>
</evidence>
<feature type="transmembrane region" description="Helical" evidence="9">
    <location>
        <begin position="113"/>
        <end position="133"/>
    </location>
</feature>
<evidence type="ECO:0000256" key="6">
    <source>
        <dbReference type="ARBA" id="ARBA00022989"/>
    </source>
</evidence>
<sequence>MKTTVDDKGKSPNTNKYDVDGRPPLKEAIPLGLQHIFAMFLGNIAVPIIIAGVVGITGADLTILVQSAMIMAGVATIIQCYPIWKVGAGLPIVMGTSFGFLPTNIAIASSYGISGLLGASLIGGLFGGTLGFFIKKLKRFFPKIVTGTVVLTIGLSLLPTGITSMAGGSGSENFGSAKNWMVALLVLVIVIFLNRYAKGMAKTSSILIGIIVGYIVALPLGMVEFSAIKEAAWFSVPTPFYFPMEFYWGAILPMLIMFIVTSVETVGDVTAITTGGANREPTSDELSGSVIANGFTSSLAAVFNSLPNTSFSQNVGMIAFTKIMSTYVVALGAVFLIVAGLIPKIGALISTMPPAVIGGATVIIFSQITLTGIDILTSEPLNERAKIIIGLSLVFGLGLSQVPDAMNAFPDIIQLLFGQSGITIACFVAILLNLVIPEDSIEKDAEIE</sequence>
<feature type="transmembrane region" description="Helical" evidence="9">
    <location>
        <begin position="240"/>
        <end position="260"/>
    </location>
</feature>
<feature type="transmembrane region" description="Helical" evidence="9">
    <location>
        <begin position="412"/>
        <end position="436"/>
    </location>
</feature>
<feature type="transmembrane region" description="Helical" evidence="9">
    <location>
        <begin position="36"/>
        <end position="57"/>
    </location>
</feature>
<feature type="transmembrane region" description="Helical" evidence="9">
    <location>
        <begin position="327"/>
        <end position="349"/>
    </location>
</feature>
<feature type="compositionally biased region" description="Basic and acidic residues" evidence="8">
    <location>
        <begin position="1"/>
        <end position="10"/>
    </location>
</feature>
<gene>
    <name evidence="10" type="ORF">I858_005025</name>
</gene>
<reference evidence="10" key="1">
    <citation type="submission" date="2016-10" db="EMBL/GenBank/DDBJ databases">
        <authorList>
            <person name="See-Too W.S."/>
        </authorList>
    </citation>
    <scope>NUCLEOTIDE SEQUENCE</scope>
    <source>
        <strain evidence="10">L10.15</strain>
    </source>
</reference>
<name>A0A1B1RZN7_9BACL</name>
<keyword evidence="4" id="KW-1003">Cell membrane</keyword>
<evidence type="ECO:0000256" key="2">
    <source>
        <dbReference type="ARBA" id="ARBA00008821"/>
    </source>
</evidence>
<evidence type="ECO:0000256" key="1">
    <source>
        <dbReference type="ARBA" id="ARBA00004651"/>
    </source>
</evidence>
<dbReference type="NCBIfam" id="TIGR00801">
    <property type="entry name" value="ncs2"/>
    <property type="match status" value="1"/>
</dbReference>
<dbReference type="NCBIfam" id="NF037981">
    <property type="entry name" value="NCS2_1"/>
    <property type="match status" value="1"/>
</dbReference>
<evidence type="ECO:0000256" key="3">
    <source>
        <dbReference type="ARBA" id="ARBA00022448"/>
    </source>
</evidence>
<dbReference type="PANTHER" id="PTHR42810">
    <property type="entry name" value="PURINE PERMEASE C1399.01C-RELATED"/>
    <property type="match status" value="1"/>
</dbReference>
<evidence type="ECO:0000256" key="5">
    <source>
        <dbReference type="ARBA" id="ARBA00022692"/>
    </source>
</evidence>
<feature type="transmembrane region" description="Helical" evidence="9">
    <location>
        <begin position="140"/>
        <end position="160"/>
    </location>
</feature>
<evidence type="ECO:0000313" key="11">
    <source>
        <dbReference type="Proteomes" id="UP000053354"/>
    </source>
</evidence>
<feature type="transmembrane region" description="Helical" evidence="9">
    <location>
        <begin position="206"/>
        <end position="228"/>
    </location>
</feature>
<keyword evidence="6 9" id="KW-1133">Transmembrane helix</keyword>
<dbReference type="AlphaFoldDB" id="A0A1B1RZN7"/>
<dbReference type="InterPro" id="IPR017588">
    <property type="entry name" value="UacT-like"/>
</dbReference>
<feature type="transmembrane region" description="Helical" evidence="9">
    <location>
        <begin position="355"/>
        <end position="376"/>
    </location>
</feature>
<dbReference type="NCBIfam" id="TIGR03173">
    <property type="entry name" value="pbuX"/>
    <property type="match status" value="1"/>
</dbReference>
<accession>A0A1B1RZN7</accession>
<dbReference type="OrthoDB" id="9805749at2"/>
<dbReference type="KEGG" id="pll:I858_005025"/>
<evidence type="ECO:0000256" key="9">
    <source>
        <dbReference type="SAM" id="Phobius"/>
    </source>
</evidence>
<feature type="transmembrane region" description="Helical" evidence="9">
    <location>
        <begin position="63"/>
        <end position="81"/>
    </location>
</feature>
<dbReference type="PANTHER" id="PTHR42810:SF2">
    <property type="entry name" value="PURINE PERMEASE C1399.01C-RELATED"/>
    <property type="match status" value="1"/>
</dbReference>
<proteinExistence type="inferred from homology"/>
<organism evidence="10 11">
    <name type="scientific">Planococcus versutus</name>
    <dbReference type="NCBI Taxonomy" id="1302659"/>
    <lineage>
        <taxon>Bacteria</taxon>
        <taxon>Bacillati</taxon>
        <taxon>Bacillota</taxon>
        <taxon>Bacilli</taxon>
        <taxon>Bacillales</taxon>
        <taxon>Caryophanaceae</taxon>
        <taxon>Planococcus</taxon>
    </lineage>
</organism>
<evidence type="ECO:0000256" key="8">
    <source>
        <dbReference type="SAM" id="MobiDB-lite"/>
    </source>
</evidence>
<keyword evidence="7 9" id="KW-0472">Membrane</keyword>
<dbReference type="GO" id="GO:0042907">
    <property type="term" value="F:xanthine transmembrane transporter activity"/>
    <property type="evidence" value="ECO:0007669"/>
    <property type="project" value="TreeGrafter"/>
</dbReference>
<keyword evidence="5 9" id="KW-0812">Transmembrane</keyword>
<keyword evidence="11" id="KW-1185">Reference proteome</keyword>
<comment type="subcellular location">
    <subcellularLocation>
        <location evidence="1">Cell membrane</location>
        <topology evidence="1">Multi-pass membrane protein</topology>
    </subcellularLocation>
</comment>
<feature type="transmembrane region" description="Helical" evidence="9">
    <location>
        <begin position="88"/>
        <end position="107"/>
    </location>
</feature>
<dbReference type="Pfam" id="PF00860">
    <property type="entry name" value="Xan_ur_permease"/>
    <property type="match status" value="1"/>
</dbReference>
<dbReference type="GO" id="GO:0005886">
    <property type="term" value="C:plasma membrane"/>
    <property type="evidence" value="ECO:0007669"/>
    <property type="project" value="UniProtKB-SubCell"/>
</dbReference>
<evidence type="ECO:0000256" key="4">
    <source>
        <dbReference type="ARBA" id="ARBA00022475"/>
    </source>
</evidence>
<dbReference type="RefSeq" id="WP_049694410.1">
    <property type="nucleotide sequence ID" value="NZ_CP016540.2"/>
</dbReference>
<dbReference type="InterPro" id="IPR006043">
    <property type="entry name" value="NCS2"/>
</dbReference>
<comment type="similarity">
    <text evidence="2">Belongs to the nucleobase:cation symporter-2 (NCS2) (TC 2.A.40) family.</text>
</comment>
<keyword evidence="3" id="KW-0813">Transport</keyword>
<feature type="transmembrane region" description="Helical" evidence="9">
    <location>
        <begin position="388"/>
        <end position="406"/>
    </location>
</feature>
<dbReference type="InterPro" id="IPR006042">
    <property type="entry name" value="Xan_ur_permease"/>
</dbReference>
<protein>
    <submittedName>
        <fullName evidence="10">Uracil permease</fullName>
    </submittedName>
</protein>
<dbReference type="Proteomes" id="UP000053354">
    <property type="component" value="Chromosome"/>
</dbReference>
<dbReference type="STRING" id="1302659.I858_005025"/>
<evidence type="ECO:0000313" key="10">
    <source>
        <dbReference type="EMBL" id="ANU26395.1"/>
    </source>
</evidence>
<dbReference type="EMBL" id="CP016540">
    <property type="protein sequence ID" value="ANU26395.1"/>
    <property type="molecule type" value="Genomic_DNA"/>
</dbReference>
<feature type="transmembrane region" description="Helical" evidence="9">
    <location>
        <begin position="180"/>
        <end position="197"/>
    </location>
</feature>
<feature type="region of interest" description="Disordered" evidence="8">
    <location>
        <begin position="1"/>
        <end position="21"/>
    </location>
</feature>
<dbReference type="PROSITE" id="PS01116">
    <property type="entry name" value="XANTH_URACIL_PERMASE"/>
    <property type="match status" value="1"/>
</dbReference>